<sequence length="65" mass="7441">MVAIDTAPLENSLGFLALGAYMFLLTWHVWDKMLEHWSYLSPIGLVGIVTTTLLFLMRRWIATSQ</sequence>
<name>A0A2R5FKJ9_NOSCO</name>
<dbReference type="AlphaFoldDB" id="A0A2R5FKJ9"/>
<keyword evidence="1" id="KW-1133">Transmembrane helix</keyword>
<evidence type="ECO:0000313" key="3">
    <source>
        <dbReference type="Proteomes" id="UP000245124"/>
    </source>
</evidence>
<dbReference type="Proteomes" id="UP000245124">
    <property type="component" value="Unassembled WGS sequence"/>
</dbReference>
<proteinExistence type="predicted"/>
<gene>
    <name evidence="2" type="ORF">NIES4072_29640</name>
</gene>
<organism evidence="2 3">
    <name type="scientific">Nostoc commune NIES-4072</name>
    <dbReference type="NCBI Taxonomy" id="2005467"/>
    <lineage>
        <taxon>Bacteria</taxon>
        <taxon>Bacillati</taxon>
        <taxon>Cyanobacteriota</taxon>
        <taxon>Cyanophyceae</taxon>
        <taxon>Nostocales</taxon>
        <taxon>Nostocaceae</taxon>
        <taxon>Nostoc</taxon>
    </lineage>
</organism>
<feature type="transmembrane region" description="Helical" evidence="1">
    <location>
        <begin position="12"/>
        <end position="30"/>
    </location>
</feature>
<evidence type="ECO:0000256" key="1">
    <source>
        <dbReference type="SAM" id="Phobius"/>
    </source>
</evidence>
<keyword evidence="1" id="KW-0812">Transmembrane</keyword>
<dbReference type="OrthoDB" id="9788328at2"/>
<keyword evidence="1" id="KW-0472">Membrane</keyword>
<feature type="transmembrane region" description="Helical" evidence="1">
    <location>
        <begin position="36"/>
        <end position="56"/>
    </location>
</feature>
<dbReference type="RefSeq" id="WP_109009124.1">
    <property type="nucleotide sequence ID" value="NZ_BDUD01000001.1"/>
</dbReference>
<protein>
    <submittedName>
        <fullName evidence="2">Uncharacterized protein</fullName>
    </submittedName>
</protein>
<accession>A0A2R5FKJ9</accession>
<evidence type="ECO:0000313" key="2">
    <source>
        <dbReference type="EMBL" id="GBG19297.1"/>
    </source>
</evidence>
<reference evidence="2 3" key="1">
    <citation type="submission" date="2017-06" db="EMBL/GenBank/DDBJ databases">
        <title>Genome sequencing of cyanobaciteial culture collection at National Institute for Environmental Studies (NIES).</title>
        <authorList>
            <person name="Hirose Y."/>
            <person name="Shimura Y."/>
            <person name="Fujisawa T."/>
            <person name="Nakamura Y."/>
            <person name="Kawachi M."/>
        </authorList>
    </citation>
    <scope>NUCLEOTIDE SEQUENCE [LARGE SCALE GENOMIC DNA]</scope>
    <source>
        <strain evidence="2 3">NIES-4072</strain>
    </source>
</reference>
<dbReference type="EMBL" id="BDUD01000001">
    <property type="protein sequence ID" value="GBG19297.1"/>
    <property type="molecule type" value="Genomic_DNA"/>
</dbReference>
<comment type="caution">
    <text evidence="2">The sequence shown here is derived from an EMBL/GenBank/DDBJ whole genome shotgun (WGS) entry which is preliminary data.</text>
</comment>
<keyword evidence="3" id="KW-1185">Reference proteome</keyword>